<gene>
    <name evidence="3" type="primary">MUC5AC-L6</name>
    <name evidence="3" type="ORF">Hamer_G021167</name>
</gene>
<proteinExistence type="predicted"/>
<feature type="region of interest" description="Disordered" evidence="1">
    <location>
        <begin position="777"/>
        <end position="823"/>
    </location>
</feature>
<dbReference type="AlphaFoldDB" id="A0A8J5KG21"/>
<feature type="region of interest" description="Disordered" evidence="1">
    <location>
        <begin position="262"/>
        <end position="281"/>
    </location>
</feature>
<feature type="compositionally biased region" description="Low complexity" evidence="1">
    <location>
        <begin position="269"/>
        <end position="281"/>
    </location>
</feature>
<organism evidence="3 4">
    <name type="scientific">Homarus americanus</name>
    <name type="common">American lobster</name>
    <dbReference type="NCBI Taxonomy" id="6706"/>
    <lineage>
        <taxon>Eukaryota</taxon>
        <taxon>Metazoa</taxon>
        <taxon>Ecdysozoa</taxon>
        <taxon>Arthropoda</taxon>
        <taxon>Crustacea</taxon>
        <taxon>Multicrustacea</taxon>
        <taxon>Malacostraca</taxon>
        <taxon>Eumalacostraca</taxon>
        <taxon>Eucarida</taxon>
        <taxon>Decapoda</taxon>
        <taxon>Pleocyemata</taxon>
        <taxon>Astacidea</taxon>
        <taxon>Nephropoidea</taxon>
        <taxon>Nephropidae</taxon>
        <taxon>Homarus</taxon>
    </lineage>
</organism>
<evidence type="ECO:0000256" key="1">
    <source>
        <dbReference type="SAM" id="MobiDB-lite"/>
    </source>
</evidence>
<evidence type="ECO:0000256" key="2">
    <source>
        <dbReference type="SAM" id="SignalP"/>
    </source>
</evidence>
<protein>
    <submittedName>
        <fullName evidence="3">Putative Mucin-5AC-like 6</fullName>
    </submittedName>
</protein>
<feature type="compositionally biased region" description="Low complexity" evidence="1">
    <location>
        <begin position="805"/>
        <end position="816"/>
    </location>
</feature>
<feature type="compositionally biased region" description="Low complexity" evidence="1">
    <location>
        <begin position="735"/>
        <end position="748"/>
    </location>
</feature>
<dbReference type="EMBL" id="JAHLQT010012219">
    <property type="protein sequence ID" value="KAG7171416.1"/>
    <property type="molecule type" value="Genomic_DNA"/>
</dbReference>
<feature type="chain" id="PRO_5035172871" evidence="2">
    <location>
        <begin position="28"/>
        <end position="1005"/>
    </location>
</feature>
<feature type="compositionally biased region" description="Pro residues" evidence="1">
    <location>
        <begin position="790"/>
        <end position="804"/>
    </location>
</feature>
<feature type="signal peptide" evidence="2">
    <location>
        <begin position="1"/>
        <end position="27"/>
    </location>
</feature>
<keyword evidence="2" id="KW-0732">Signal</keyword>
<evidence type="ECO:0000313" key="4">
    <source>
        <dbReference type="Proteomes" id="UP000747542"/>
    </source>
</evidence>
<keyword evidence="4" id="KW-1185">Reference proteome</keyword>
<feature type="compositionally biased region" description="Low complexity" evidence="1">
    <location>
        <begin position="549"/>
        <end position="563"/>
    </location>
</feature>
<feature type="compositionally biased region" description="Low complexity" evidence="1">
    <location>
        <begin position="710"/>
        <end position="725"/>
    </location>
</feature>
<feature type="region of interest" description="Disordered" evidence="1">
    <location>
        <begin position="480"/>
        <end position="563"/>
    </location>
</feature>
<accession>A0A8J5KG21</accession>
<reference evidence="3" key="1">
    <citation type="journal article" date="2021" name="Sci. Adv.">
        <title>The American lobster genome reveals insights on longevity, neural, and immune adaptations.</title>
        <authorList>
            <person name="Polinski J.M."/>
            <person name="Zimin A.V."/>
            <person name="Clark K.F."/>
            <person name="Kohn A.B."/>
            <person name="Sadowski N."/>
            <person name="Timp W."/>
            <person name="Ptitsyn A."/>
            <person name="Khanna P."/>
            <person name="Romanova D.Y."/>
            <person name="Williams P."/>
            <person name="Greenwood S.J."/>
            <person name="Moroz L.L."/>
            <person name="Walt D.R."/>
            <person name="Bodnar A.G."/>
        </authorList>
    </citation>
    <scope>NUCLEOTIDE SEQUENCE</scope>
    <source>
        <strain evidence="3">GMGI-L3</strain>
    </source>
</reference>
<feature type="compositionally biased region" description="Low complexity" evidence="1">
    <location>
        <begin position="777"/>
        <end position="789"/>
    </location>
</feature>
<dbReference type="Proteomes" id="UP000747542">
    <property type="component" value="Unassembled WGS sequence"/>
</dbReference>
<feature type="region of interest" description="Disordered" evidence="1">
    <location>
        <begin position="706"/>
        <end position="764"/>
    </location>
</feature>
<feature type="region of interest" description="Disordered" evidence="1">
    <location>
        <begin position="286"/>
        <end position="310"/>
    </location>
</feature>
<sequence length="1005" mass="108418">MRLRGVWHWSVGVVVVVAVAAYHNTHAGDDPTSPSLSPQHHALYIVTRKLRSGQKDNASSYWPVKARENNNTQVHSDFSNVFQDIISPDSRGMKVGRDNITPAPTESELHNDVSGVTANGQLVNGWLWSLANPGWLYQRVKHLYESLTTHRLYYHLLSRQAFNTLLTEMTHVSPDVLTPNLFQVIDKLYYQLNLAESVMHNITSVMQTTELHYYLDDDTILEMMHHHLLPTSYVNIQSHDSESLTPSMLVDSVVSTSFSDSHTARVSLNNPNTASSTNASSRLFTSPEVTFNPSTTSKSYTAASESDSVPNVSTPAGLDFQLHDSHHKISSHSPHVVSQHTVHTGTNTKLLTSHQNALHEAMSNPLQPTWSHQDISIASGTEDVVLGSASSTPQEEMLAHPYDTIPGITHTHTPSIHNDRQSLDLLKNQSVRGRTRRMENNSERFVVSFNISNNRGSVVTESGDMVLRSTVSARPVLRSLPQVPDLISRPPRSDTGASPQQRPSPGRPLHPSLPWVRPGTLPGYSQHLANPAPPPPEAIDPVSLLMSEGGTTVPPITTTAAPGPSRQQLLDALVLLADLHSSFNRGGISELPTPTINLQTPQTPGNEVQVSLSQQAPGQTHHLGATISGALSPPLPGPHPHSSLINPYQVPFSQPNVGYSGYVGNAGYTSYLGSPSYSYPGSPYPQYPYPPPYPYPYPPPSHICQGGGASTSTSTGPGSAAAAAAAGGGCGGGSTSSSTSVGQSAGAAPGSMSVHTNTGGGSQVQLVSAPVPALAPAAPPLASQSAAPPLASPPAAPPPTPAPPFTFSFNTGSTTTEAPSVSQEEYGQVVAALSTLMGYLNRTSTQPQDATTTASPLKVTHLVAFPAPNIVFNNHNGETTTWRNRWTTAKCIQAWQQQNYSEHTESKPAFKYTSGSSTNTNSSHWSTATRKIHLFSWFILFHMLTNCTKVDDQVMKWMCTPTLPKICSLTTNYCSLILFSNFHLLYSTCYSYVPTSLKHFIYSMQ</sequence>
<comment type="caution">
    <text evidence="3">The sequence shown here is derived from an EMBL/GenBank/DDBJ whole genome shotgun (WGS) entry which is preliminary data.</text>
</comment>
<evidence type="ECO:0000313" key="3">
    <source>
        <dbReference type="EMBL" id="KAG7171416.1"/>
    </source>
</evidence>
<name>A0A8J5KG21_HOMAM</name>